<evidence type="ECO:0000313" key="2">
    <source>
        <dbReference type="Proteomes" id="UP001164539"/>
    </source>
</evidence>
<dbReference type="EMBL" id="CM051397">
    <property type="protein sequence ID" value="KAJ4720176.1"/>
    <property type="molecule type" value="Genomic_DNA"/>
</dbReference>
<comment type="caution">
    <text evidence="1">The sequence shown here is derived from an EMBL/GenBank/DDBJ whole genome shotgun (WGS) entry which is preliminary data.</text>
</comment>
<dbReference type="Proteomes" id="UP001164539">
    <property type="component" value="Chromosome 4"/>
</dbReference>
<organism evidence="1 2">
    <name type="scientific">Melia azedarach</name>
    <name type="common">Chinaberry tree</name>
    <dbReference type="NCBI Taxonomy" id="155640"/>
    <lineage>
        <taxon>Eukaryota</taxon>
        <taxon>Viridiplantae</taxon>
        <taxon>Streptophyta</taxon>
        <taxon>Embryophyta</taxon>
        <taxon>Tracheophyta</taxon>
        <taxon>Spermatophyta</taxon>
        <taxon>Magnoliopsida</taxon>
        <taxon>eudicotyledons</taxon>
        <taxon>Gunneridae</taxon>
        <taxon>Pentapetalae</taxon>
        <taxon>rosids</taxon>
        <taxon>malvids</taxon>
        <taxon>Sapindales</taxon>
        <taxon>Meliaceae</taxon>
        <taxon>Melia</taxon>
    </lineage>
</organism>
<reference evidence="1 2" key="1">
    <citation type="journal article" date="2023" name="Science">
        <title>Complex scaffold remodeling in plant triterpene biosynthesis.</title>
        <authorList>
            <person name="De La Pena R."/>
            <person name="Hodgson H."/>
            <person name="Liu J.C."/>
            <person name="Stephenson M.J."/>
            <person name="Martin A.C."/>
            <person name="Owen C."/>
            <person name="Harkess A."/>
            <person name="Leebens-Mack J."/>
            <person name="Jimenez L.E."/>
            <person name="Osbourn A."/>
            <person name="Sattely E.S."/>
        </authorList>
    </citation>
    <scope>NUCLEOTIDE SEQUENCE [LARGE SCALE GENOMIC DNA]</scope>
    <source>
        <strain evidence="2">cv. JPN11</strain>
        <tissue evidence="1">Leaf</tissue>
    </source>
</reference>
<keyword evidence="1" id="KW-0575">Peroxidase</keyword>
<accession>A0ACC1Y8Y9</accession>
<keyword evidence="1" id="KW-0560">Oxidoreductase</keyword>
<evidence type="ECO:0000313" key="1">
    <source>
        <dbReference type="EMBL" id="KAJ4720176.1"/>
    </source>
</evidence>
<keyword evidence="2" id="KW-1185">Reference proteome</keyword>
<gene>
    <name evidence="1" type="ORF">OWV82_008042</name>
</gene>
<proteinExistence type="predicted"/>
<name>A0ACC1Y8Y9_MELAZ</name>
<sequence length="319" mass="34109">MATARNYFLLLLLITVFASLPAANAKLSPNYYKSACPKALSVVQAGVVAAIKNETRMAASLLRLHFHDCFVNGCDGSVLLDDTASFVGEKTAVPNNNSARGFNVVDDIKAQLEKACPGVVSCADILAIAARDSVVHLGGPSWKVRLGRRDSTTASRAAANTSIPPPTSNLSALVSSFSAQGLSLKNMVALSGSHTIGLARCTSFRGHIYNDSNIDTSFAKSLQKKCPKSGNDNVLANLDLQTPTCFDNLYYKNLLNKKGLLHSDQELFNGNSADTLVKRYAADTAAFFKDFVKGMIKMGNIKPLTGSAGQIRINCRKVN</sequence>
<protein>
    <submittedName>
        <fullName evidence="1">Peroxidase</fullName>
    </submittedName>
</protein>